<evidence type="ECO:0000313" key="2">
    <source>
        <dbReference type="WBParaSite" id="PDA_v2.g10443.t1"/>
    </source>
</evidence>
<organism evidence="1 2">
    <name type="scientific">Panagrolaimus davidi</name>
    <dbReference type="NCBI Taxonomy" id="227884"/>
    <lineage>
        <taxon>Eukaryota</taxon>
        <taxon>Metazoa</taxon>
        <taxon>Ecdysozoa</taxon>
        <taxon>Nematoda</taxon>
        <taxon>Chromadorea</taxon>
        <taxon>Rhabditida</taxon>
        <taxon>Tylenchina</taxon>
        <taxon>Panagrolaimomorpha</taxon>
        <taxon>Panagrolaimoidea</taxon>
        <taxon>Panagrolaimidae</taxon>
        <taxon>Panagrolaimus</taxon>
    </lineage>
</organism>
<evidence type="ECO:0000313" key="1">
    <source>
        <dbReference type="Proteomes" id="UP000887578"/>
    </source>
</evidence>
<dbReference type="AlphaFoldDB" id="A0A914NYH0"/>
<proteinExistence type="predicted"/>
<protein>
    <submittedName>
        <fullName evidence="2">Uncharacterized protein</fullName>
    </submittedName>
</protein>
<accession>A0A914NYH0</accession>
<sequence length="296" mass="35959">MLSPTFYDKLDPKYRERLLQLEEALKLAEEQETDKNICLDLFVNFSNQFIMPKVLWDKVFNLIQDSSQFRGHKNTAFYQFYFKKPDMEWMEYNKQKLYDYEFTDLPDDVKKFCYPHINLQKTFEVYQLYYACSFIPKSIIEKVERMKFLYCKIKSVEENVEEWIKALLEAEDKEFVEDNIEYRIGQDLTNKKLWKLYIEYLKKKADKKKLLQAYSKYCRFFLDDSEMLKEYRETVGNQKVSVPWKQGCAEFRFRFRKIRNSAFFFTSASVKKVAEFREINAYFCKKNCVFCGEVCL</sequence>
<dbReference type="WBParaSite" id="PDA_v2.g10443.t1">
    <property type="protein sequence ID" value="PDA_v2.g10443.t1"/>
    <property type="gene ID" value="PDA_v2.g10443"/>
</dbReference>
<dbReference type="Proteomes" id="UP000887578">
    <property type="component" value="Unplaced"/>
</dbReference>
<reference evidence="2" key="1">
    <citation type="submission" date="2022-11" db="UniProtKB">
        <authorList>
            <consortium name="WormBaseParasite"/>
        </authorList>
    </citation>
    <scope>IDENTIFICATION</scope>
</reference>
<name>A0A914NYH0_9BILA</name>
<keyword evidence="1" id="KW-1185">Reference proteome</keyword>